<dbReference type="AlphaFoldDB" id="A0A2M4DQ32"/>
<evidence type="ECO:0000313" key="1">
    <source>
        <dbReference type="EMBL" id="MBW79670.1"/>
    </source>
</evidence>
<dbReference type="EMBL" id="GGFL01015492">
    <property type="protein sequence ID" value="MBW79670.1"/>
    <property type="molecule type" value="Transcribed_RNA"/>
</dbReference>
<proteinExistence type="predicted"/>
<organism evidence="1">
    <name type="scientific">Anopheles darlingi</name>
    <name type="common">Mosquito</name>
    <dbReference type="NCBI Taxonomy" id="43151"/>
    <lineage>
        <taxon>Eukaryota</taxon>
        <taxon>Metazoa</taxon>
        <taxon>Ecdysozoa</taxon>
        <taxon>Arthropoda</taxon>
        <taxon>Hexapoda</taxon>
        <taxon>Insecta</taxon>
        <taxon>Pterygota</taxon>
        <taxon>Neoptera</taxon>
        <taxon>Endopterygota</taxon>
        <taxon>Diptera</taxon>
        <taxon>Nematocera</taxon>
        <taxon>Culicoidea</taxon>
        <taxon>Culicidae</taxon>
        <taxon>Anophelinae</taxon>
        <taxon>Anopheles</taxon>
    </lineage>
</organism>
<protein>
    <submittedName>
        <fullName evidence="1">Putative secreted protein</fullName>
    </submittedName>
</protein>
<reference evidence="1" key="1">
    <citation type="submission" date="2018-01" db="EMBL/GenBank/DDBJ databases">
        <title>An insight into the sialome of Amazonian anophelines.</title>
        <authorList>
            <person name="Ribeiro J.M."/>
            <person name="Scarpassa V."/>
            <person name="Calvo E."/>
        </authorList>
    </citation>
    <scope>NUCLEOTIDE SEQUENCE</scope>
</reference>
<sequence>MIVSRSRFCSSFVCFIAISPIFGENLRMFSRNSRKSSSEDFLMFSFSRGMVSRICCENRYPATFGRYSFSSTSRVFSAG</sequence>
<accession>A0A2M4DQ32</accession>
<name>A0A2M4DQ32_ANODA</name>